<dbReference type="STRING" id="1409788.NC99_05040"/>
<comment type="caution">
    <text evidence="1">The sequence shown here is derived from an EMBL/GenBank/DDBJ whole genome shotgun (WGS) entry which is preliminary data.</text>
</comment>
<gene>
    <name evidence="1" type="ORF">NC99_05040</name>
</gene>
<evidence type="ECO:0000313" key="2">
    <source>
        <dbReference type="Proteomes" id="UP000036958"/>
    </source>
</evidence>
<protein>
    <recommendedName>
        <fullName evidence="3">Gliding motility lipoprotein GldB</fullName>
    </recommendedName>
</protein>
<evidence type="ECO:0008006" key="3">
    <source>
        <dbReference type="Google" id="ProtNLM"/>
    </source>
</evidence>
<organism evidence="1 2">
    <name type="scientific">Sunxiuqinia dokdonensis</name>
    <dbReference type="NCBI Taxonomy" id="1409788"/>
    <lineage>
        <taxon>Bacteria</taxon>
        <taxon>Pseudomonadati</taxon>
        <taxon>Bacteroidota</taxon>
        <taxon>Bacteroidia</taxon>
        <taxon>Marinilabiliales</taxon>
        <taxon>Prolixibacteraceae</taxon>
        <taxon>Sunxiuqinia</taxon>
    </lineage>
</organism>
<evidence type="ECO:0000313" key="1">
    <source>
        <dbReference type="EMBL" id="KOH46664.1"/>
    </source>
</evidence>
<proteinExistence type="predicted"/>
<dbReference type="EMBL" id="LGIA01000023">
    <property type="protein sequence ID" value="KOH46664.1"/>
    <property type="molecule type" value="Genomic_DNA"/>
</dbReference>
<dbReference type="Proteomes" id="UP000036958">
    <property type="component" value="Unassembled WGS sequence"/>
</dbReference>
<dbReference type="AlphaFoldDB" id="A0A0L8VDZ0"/>
<keyword evidence="2" id="KW-1185">Reference proteome</keyword>
<name>A0A0L8VDZ0_9BACT</name>
<dbReference type="PATRIC" id="fig|1409788.3.peg.521"/>
<dbReference type="Pfam" id="PF25594">
    <property type="entry name" value="GldB_lipo"/>
    <property type="match status" value="1"/>
</dbReference>
<accession>A0A0L8VDZ0</accession>
<reference evidence="2" key="1">
    <citation type="submission" date="2015-07" db="EMBL/GenBank/DDBJ databases">
        <title>Genome sequencing of Sunxiuqinia dokdonensis strain SK.</title>
        <authorList>
            <person name="Ahn S."/>
            <person name="Kim B.-C."/>
        </authorList>
    </citation>
    <scope>NUCLEOTIDE SEQUENCE [LARGE SCALE GENOMIC DNA]</scope>
    <source>
        <strain evidence="2">SK</strain>
    </source>
</reference>
<dbReference type="InterPro" id="IPR019853">
    <property type="entry name" value="GldB-like"/>
</dbReference>
<sequence length="325" mass="37465">MLVGLVVFSCQRNPLKIDVSEVELDLIFKNYEDDLFAPADNLEEKVLELQQAYGTFFNLFNQHMIGIGEPGDEDFYPQLASFLSDTMIVNLKREADQRIDRAGLKHDFTEAFKHYRFYFPRKVVPAVYTCISGLNESVVLADSLIGISLDKYLGADFDYYPRLGLPAYKIRNMHPQKIVPEALYFWAMTEYPISTQASKVIESMIYEGSLLYFVDAMQPQVHDSLKIGYTNEQLEFCKASEGAMWAYLAEHNLLFSTKRMDIKRYVDDGPYTSSFTPESPGRVGVWLGWQIVRSYMKKNPEVTLKQLMENQDYLQVLNESGYQPD</sequence>